<reference evidence="1" key="1">
    <citation type="journal article" date="2019" name="Sci. Rep.">
        <title>Draft genome of Tanacetum cinerariifolium, the natural source of mosquito coil.</title>
        <authorList>
            <person name="Yamashiro T."/>
            <person name="Shiraishi A."/>
            <person name="Satake H."/>
            <person name="Nakayama K."/>
        </authorList>
    </citation>
    <scope>NUCLEOTIDE SEQUENCE</scope>
</reference>
<sequence length="79" mass="8601">MSPGNMCHHDTNYLTENYVRPTVSLGIVAGEGIPVEHSPTNIAQRQVARERFQRLVAGESPEMSLENVVNVVVGGHTSD</sequence>
<evidence type="ECO:0000313" key="1">
    <source>
        <dbReference type="EMBL" id="GFD00890.1"/>
    </source>
</evidence>
<protein>
    <submittedName>
        <fullName evidence="1">Uncharacterized protein</fullName>
    </submittedName>
</protein>
<organism evidence="1">
    <name type="scientific">Tanacetum cinerariifolium</name>
    <name type="common">Dalmatian daisy</name>
    <name type="synonym">Chrysanthemum cinerariifolium</name>
    <dbReference type="NCBI Taxonomy" id="118510"/>
    <lineage>
        <taxon>Eukaryota</taxon>
        <taxon>Viridiplantae</taxon>
        <taxon>Streptophyta</taxon>
        <taxon>Embryophyta</taxon>
        <taxon>Tracheophyta</taxon>
        <taxon>Spermatophyta</taxon>
        <taxon>Magnoliopsida</taxon>
        <taxon>eudicotyledons</taxon>
        <taxon>Gunneridae</taxon>
        <taxon>Pentapetalae</taxon>
        <taxon>asterids</taxon>
        <taxon>campanulids</taxon>
        <taxon>Asterales</taxon>
        <taxon>Asteraceae</taxon>
        <taxon>Asteroideae</taxon>
        <taxon>Anthemideae</taxon>
        <taxon>Anthemidinae</taxon>
        <taxon>Tanacetum</taxon>
    </lineage>
</organism>
<dbReference type="EMBL" id="BKCJ011187803">
    <property type="protein sequence ID" value="GFD00890.1"/>
    <property type="molecule type" value="Genomic_DNA"/>
</dbReference>
<name>A0A699STF0_TANCI</name>
<comment type="caution">
    <text evidence="1">The sequence shown here is derived from an EMBL/GenBank/DDBJ whole genome shotgun (WGS) entry which is preliminary data.</text>
</comment>
<accession>A0A699STF0</accession>
<proteinExistence type="predicted"/>
<dbReference type="AlphaFoldDB" id="A0A699STF0"/>
<gene>
    <name evidence="1" type="ORF">Tci_872859</name>
</gene>